<dbReference type="EMBL" id="VIEB01000307">
    <property type="protein sequence ID" value="TQD95735.1"/>
    <property type="molecule type" value="Genomic_DNA"/>
</dbReference>
<accession>A0A540MAG0</accession>
<keyword evidence="2" id="KW-1185">Reference proteome</keyword>
<organism evidence="1 2">
    <name type="scientific">Malus baccata</name>
    <name type="common">Siberian crab apple</name>
    <name type="synonym">Pyrus baccata</name>
    <dbReference type="NCBI Taxonomy" id="106549"/>
    <lineage>
        <taxon>Eukaryota</taxon>
        <taxon>Viridiplantae</taxon>
        <taxon>Streptophyta</taxon>
        <taxon>Embryophyta</taxon>
        <taxon>Tracheophyta</taxon>
        <taxon>Spermatophyta</taxon>
        <taxon>Magnoliopsida</taxon>
        <taxon>eudicotyledons</taxon>
        <taxon>Gunneridae</taxon>
        <taxon>Pentapetalae</taxon>
        <taxon>rosids</taxon>
        <taxon>fabids</taxon>
        <taxon>Rosales</taxon>
        <taxon>Rosaceae</taxon>
        <taxon>Amygdaloideae</taxon>
        <taxon>Maleae</taxon>
        <taxon>Malus</taxon>
    </lineage>
</organism>
<dbReference type="Proteomes" id="UP000315295">
    <property type="component" value="Unassembled WGS sequence"/>
</dbReference>
<sequence length="61" mass="6806">MWKCYCITNVVKPSAICRGCPQGRHQARQGVLRYRGEVASYGSVEPSITDCIQEKNTGVFL</sequence>
<reference evidence="1 2" key="1">
    <citation type="journal article" date="2019" name="G3 (Bethesda)">
        <title>Sequencing of a Wild Apple (Malus baccata) Genome Unravels the Differences Between Cultivated and Wild Apple Species Regarding Disease Resistance and Cold Tolerance.</title>
        <authorList>
            <person name="Chen X."/>
        </authorList>
    </citation>
    <scope>NUCLEOTIDE SEQUENCE [LARGE SCALE GENOMIC DNA]</scope>
    <source>
        <strain evidence="2">cv. Shandingzi</strain>
        <tissue evidence="1">Leaves</tissue>
    </source>
</reference>
<proteinExistence type="predicted"/>
<evidence type="ECO:0000313" key="2">
    <source>
        <dbReference type="Proteomes" id="UP000315295"/>
    </source>
</evidence>
<evidence type="ECO:0000313" key="1">
    <source>
        <dbReference type="EMBL" id="TQD95735.1"/>
    </source>
</evidence>
<name>A0A540MAG0_MALBA</name>
<dbReference type="AlphaFoldDB" id="A0A540MAG0"/>
<protein>
    <submittedName>
        <fullName evidence="1">Uncharacterized protein</fullName>
    </submittedName>
</protein>
<comment type="caution">
    <text evidence="1">The sequence shown here is derived from an EMBL/GenBank/DDBJ whole genome shotgun (WGS) entry which is preliminary data.</text>
</comment>
<gene>
    <name evidence="1" type="ORF">C1H46_018679</name>
</gene>